<dbReference type="EMBL" id="VIFM01000415">
    <property type="protein sequence ID" value="TQF08950.1"/>
    <property type="molecule type" value="Genomic_DNA"/>
</dbReference>
<sequence length="179" mass="18828">MTQLPKKLQDHADALAAADERLTALDEDALLAAPVDISAMLRTGIELHEELTAQSRTLETRDCVVVTGDMDVETLVVKGPGGLLVLGDLKVGTAELHSIVLVLGNCHVADQIVGEGEPNTLTVLGEIQGGRCEMRKQFIMQFLGGGKLTSLKDSEGGAAELLELLSGAGSELEVDEVDA</sequence>
<dbReference type="AlphaFoldDB" id="A0A540WIV7"/>
<organism evidence="1 2">
    <name type="scientific">Myxococcus llanfairpwllgwyngyllgogerychwyrndrobwllllantysiliogogogochensis</name>
    <dbReference type="NCBI Taxonomy" id="2590453"/>
    <lineage>
        <taxon>Bacteria</taxon>
        <taxon>Pseudomonadati</taxon>
        <taxon>Myxococcota</taxon>
        <taxon>Myxococcia</taxon>
        <taxon>Myxococcales</taxon>
        <taxon>Cystobacterineae</taxon>
        <taxon>Myxococcaceae</taxon>
        <taxon>Myxococcus</taxon>
    </lineage>
</organism>
<evidence type="ECO:0000313" key="1">
    <source>
        <dbReference type="EMBL" id="TQF08950.1"/>
    </source>
</evidence>
<keyword evidence="2" id="KW-1185">Reference proteome</keyword>
<evidence type="ECO:0000313" key="2">
    <source>
        <dbReference type="Proteomes" id="UP000315369"/>
    </source>
</evidence>
<proteinExistence type="predicted"/>
<gene>
    <name evidence="1" type="ORF">FJV41_47190</name>
</gene>
<comment type="caution">
    <text evidence="1">The sequence shown here is derived from an EMBL/GenBank/DDBJ whole genome shotgun (WGS) entry which is preliminary data.</text>
</comment>
<dbReference type="Proteomes" id="UP000315369">
    <property type="component" value="Unassembled WGS sequence"/>
</dbReference>
<name>A0A540WIV7_9BACT</name>
<dbReference type="OrthoDB" id="5383053at2"/>
<protein>
    <submittedName>
        <fullName evidence="1">Uncharacterized protein</fullName>
    </submittedName>
</protein>
<dbReference type="RefSeq" id="WP_141649182.1">
    <property type="nucleotide sequence ID" value="NZ_VIFM01000415.1"/>
</dbReference>
<accession>A0A540WIV7</accession>
<reference evidence="1 2" key="1">
    <citation type="submission" date="2019-06" db="EMBL/GenBank/DDBJ databases">
        <authorList>
            <person name="Livingstone P."/>
            <person name="Whitworth D."/>
        </authorList>
    </citation>
    <scope>NUCLEOTIDE SEQUENCE [LARGE SCALE GENOMIC DNA]</scope>
    <source>
        <strain evidence="1 2">AM401</strain>
    </source>
</reference>